<dbReference type="Pfam" id="PF05159">
    <property type="entry name" value="Capsule_synth"/>
    <property type="match status" value="2"/>
</dbReference>
<dbReference type="AlphaFoldDB" id="T0IH02"/>
<sequence length="549" mass="58364">MADPGLSPRMTPFLRSPPFPGVDPAVAAVAAPADGRAAHSLADTALDQIRAARVGGCFWGARPDPVRRLVRVGTPIDTRIFAQLEPDQIGLLPGKGAAQVAGRMLPADCDPWHLIEGAQAVHADAQDDWSLIAGLLGVPVIGADGVAVEPARLRALLRARLTAAQYRDPFSGAASDVTQAIAQLADWRRHLDGNRGLSAASGMAFWKREAIQAFLWDGKRSPPFLSARKGLSKARREGGALAVWPSRVPAAIVARAEADGVPIARVEDGFLRSRGLGAALYPPGSVVVDRSGIYYNALQANDLETLLATHDFPLALVERAARLRARICASGVTKYGAQGGDFPALPQGRRTVLAVGQVDDDLSVRLGGAGVAGNLDFLKRVRRAEPDAFILYRPHPDVQAGHRKGHLTDAVALAHADAIDSGGSLMDLVQAVDAVHVLSSLTGFEALIRGCAVTVHGMPFYAGWGLTRDLAEPSPRRGRQLTVDALVAAALILYPRYLDPMTGLPCGPEVMVERLANGSTPPVTWLIRVRAMQGKLRRFMTLAAECFHG</sequence>
<dbReference type="PATRIC" id="fig|1331060.3.peg.5143"/>
<reference evidence="1 2" key="1">
    <citation type="journal article" date="2013" name="Genome Announc.">
        <title>Draft Genome Sequence of Sphingobium lactosutens Strain DS20T, Isolated from a Hexachlorocyclohexane Dumpsite.</title>
        <authorList>
            <person name="Kumar R."/>
            <person name="Dwivedi V."/>
            <person name="Negi V."/>
            <person name="Khurana J.P."/>
            <person name="Lal R."/>
        </authorList>
    </citation>
    <scope>NUCLEOTIDE SEQUENCE [LARGE SCALE GENOMIC DNA]</scope>
    <source>
        <strain evidence="1 2">DS20</strain>
    </source>
</reference>
<protein>
    <submittedName>
        <fullName evidence="1">Capsule polysaccharide transporter</fullName>
    </submittedName>
</protein>
<dbReference type="GO" id="GO:0015774">
    <property type="term" value="P:polysaccharide transport"/>
    <property type="evidence" value="ECO:0007669"/>
    <property type="project" value="InterPro"/>
</dbReference>
<dbReference type="InterPro" id="IPR007833">
    <property type="entry name" value="Capsule_polysaccharide_synth"/>
</dbReference>
<organism evidence="1 2">
    <name type="scientific">Sphingobium lactosutens DS20</name>
    <dbReference type="NCBI Taxonomy" id="1331060"/>
    <lineage>
        <taxon>Bacteria</taxon>
        <taxon>Pseudomonadati</taxon>
        <taxon>Pseudomonadota</taxon>
        <taxon>Alphaproteobacteria</taxon>
        <taxon>Sphingomonadales</taxon>
        <taxon>Sphingomonadaceae</taxon>
        <taxon>Sphingobium</taxon>
    </lineage>
</organism>
<dbReference type="EMBL" id="ATDP01000109">
    <property type="protein sequence ID" value="EQB10980.1"/>
    <property type="molecule type" value="Genomic_DNA"/>
</dbReference>
<dbReference type="OrthoDB" id="543755at2"/>
<dbReference type="Proteomes" id="UP000015531">
    <property type="component" value="Unassembled WGS sequence"/>
</dbReference>
<evidence type="ECO:0000313" key="1">
    <source>
        <dbReference type="EMBL" id="EQB10980.1"/>
    </source>
</evidence>
<dbReference type="CDD" id="cd16439">
    <property type="entry name" value="beta_Kdo_transferase_KpsC_2"/>
    <property type="match status" value="1"/>
</dbReference>
<proteinExistence type="predicted"/>
<gene>
    <name evidence="1" type="ORF">RLDS_26455</name>
</gene>
<accession>T0IH02</accession>
<dbReference type="eggNOG" id="COG3563">
    <property type="taxonomic scope" value="Bacteria"/>
</dbReference>
<dbReference type="RefSeq" id="WP_021228722.1">
    <property type="nucleotide sequence ID" value="NZ_ATDP01000109.1"/>
</dbReference>
<comment type="caution">
    <text evidence="1">The sequence shown here is derived from an EMBL/GenBank/DDBJ whole genome shotgun (WGS) entry which is preliminary data.</text>
</comment>
<evidence type="ECO:0000313" key="2">
    <source>
        <dbReference type="Proteomes" id="UP000015531"/>
    </source>
</evidence>
<dbReference type="GO" id="GO:0000271">
    <property type="term" value="P:polysaccharide biosynthetic process"/>
    <property type="evidence" value="ECO:0007669"/>
    <property type="project" value="InterPro"/>
</dbReference>
<keyword evidence="2" id="KW-1185">Reference proteome</keyword>
<name>T0IH02_9SPHN</name>